<evidence type="ECO:0000313" key="2">
    <source>
        <dbReference type="EMBL" id="MFD0918343.1"/>
    </source>
</evidence>
<keyword evidence="1" id="KW-0732">Signal</keyword>
<gene>
    <name evidence="2" type="ORF">ACFQ16_01165</name>
</gene>
<reference evidence="3" key="1">
    <citation type="journal article" date="2019" name="Int. J. Syst. Evol. Microbiol.">
        <title>The Global Catalogue of Microorganisms (GCM) 10K type strain sequencing project: providing services to taxonomists for standard genome sequencing and annotation.</title>
        <authorList>
            <consortium name="The Broad Institute Genomics Platform"/>
            <consortium name="The Broad Institute Genome Sequencing Center for Infectious Disease"/>
            <person name="Wu L."/>
            <person name="Ma J."/>
        </authorList>
    </citation>
    <scope>NUCLEOTIDE SEQUENCE [LARGE SCALE GENOMIC DNA]</scope>
    <source>
        <strain evidence="3">CCUG 56401</strain>
    </source>
</reference>
<dbReference type="Proteomes" id="UP001597018">
    <property type="component" value="Unassembled WGS sequence"/>
</dbReference>
<feature type="signal peptide" evidence="1">
    <location>
        <begin position="1"/>
        <end position="24"/>
    </location>
</feature>
<proteinExistence type="predicted"/>
<evidence type="ECO:0000256" key="1">
    <source>
        <dbReference type="SAM" id="SignalP"/>
    </source>
</evidence>
<dbReference type="EMBL" id="JBHTIW010000001">
    <property type="protein sequence ID" value="MFD0918343.1"/>
    <property type="molecule type" value="Genomic_DNA"/>
</dbReference>
<comment type="caution">
    <text evidence="2">The sequence shown here is derived from an EMBL/GenBank/DDBJ whole genome shotgun (WGS) entry which is preliminary data.</text>
</comment>
<organism evidence="2 3">
    <name type="scientific">Saccharopolyspora rosea</name>
    <dbReference type="NCBI Taxonomy" id="524884"/>
    <lineage>
        <taxon>Bacteria</taxon>
        <taxon>Bacillati</taxon>
        <taxon>Actinomycetota</taxon>
        <taxon>Actinomycetes</taxon>
        <taxon>Pseudonocardiales</taxon>
        <taxon>Pseudonocardiaceae</taxon>
        <taxon>Saccharopolyspora</taxon>
    </lineage>
</organism>
<feature type="chain" id="PRO_5045064046" evidence="1">
    <location>
        <begin position="25"/>
        <end position="146"/>
    </location>
</feature>
<protein>
    <submittedName>
        <fullName evidence="2">Uncharacterized protein</fullName>
    </submittedName>
</protein>
<accession>A0ABW3FKN1</accession>
<keyword evidence="3" id="KW-1185">Reference proteome</keyword>
<evidence type="ECO:0000313" key="3">
    <source>
        <dbReference type="Proteomes" id="UP001597018"/>
    </source>
</evidence>
<name>A0ABW3FKN1_9PSEU</name>
<dbReference type="RefSeq" id="WP_263250032.1">
    <property type="nucleotide sequence ID" value="NZ_BAABLT010000034.1"/>
</dbReference>
<sequence length="146" mass="15819">MRKTIWVAAAVGAAVSGLGGMAWAGQAPTPAPQQEVKLMDLRHTPQERPSDVAVTWHDGIQDLTWSQWGESRAVGRGTLVLNPCEPDCATAPRELYRDATITVDQVRHTADGEYYSRYTITAPDLPPEKAAQLRDLPAEVPGADEG</sequence>